<protein>
    <submittedName>
        <fullName evidence="1">Cysteine-rich CWC family protein</fullName>
    </submittedName>
</protein>
<dbReference type="EMBL" id="DVLY01000172">
    <property type="protein sequence ID" value="HIT98533.1"/>
    <property type="molecule type" value="Genomic_DNA"/>
</dbReference>
<dbReference type="Pfam" id="PF14375">
    <property type="entry name" value="Cys_rich_CWC"/>
    <property type="match status" value="1"/>
</dbReference>
<name>A0A9D1HAB0_9FLAO</name>
<evidence type="ECO:0000313" key="1">
    <source>
        <dbReference type="EMBL" id="HIT98533.1"/>
    </source>
</evidence>
<evidence type="ECO:0000313" key="2">
    <source>
        <dbReference type="Proteomes" id="UP000824161"/>
    </source>
</evidence>
<comment type="caution">
    <text evidence="1">The sequence shown here is derived from an EMBL/GenBank/DDBJ whole genome shotgun (WGS) entry which is preliminary data.</text>
</comment>
<sequence length="65" mass="7798">MEKQCPRCGKTFECRHDEVDNCWCMQVEILPDAMNFILDNYEGCLCRECIDELNRAARLKRPMRR</sequence>
<dbReference type="InterPro" id="IPR032720">
    <property type="entry name" value="Cys_rich_CWC"/>
</dbReference>
<reference evidence="1" key="2">
    <citation type="journal article" date="2021" name="PeerJ">
        <title>Extensive microbial diversity within the chicken gut microbiome revealed by metagenomics and culture.</title>
        <authorList>
            <person name="Gilroy R."/>
            <person name="Ravi A."/>
            <person name="Getino M."/>
            <person name="Pursley I."/>
            <person name="Horton D.L."/>
            <person name="Alikhan N.F."/>
            <person name="Baker D."/>
            <person name="Gharbi K."/>
            <person name="Hall N."/>
            <person name="Watson M."/>
            <person name="Adriaenssens E.M."/>
            <person name="Foster-Nyarko E."/>
            <person name="Jarju S."/>
            <person name="Secka A."/>
            <person name="Antonio M."/>
            <person name="Oren A."/>
            <person name="Chaudhuri R.R."/>
            <person name="La Ragione R."/>
            <person name="Hildebrand F."/>
            <person name="Pallen M.J."/>
        </authorList>
    </citation>
    <scope>NUCLEOTIDE SEQUENCE</scope>
    <source>
        <strain evidence="1">1383</strain>
    </source>
</reference>
<accession>A0A9D1HAB0</accession>
<dbReference type="AlphaFoldDB" id="A0A9D1HAB0"/>
<proteinExistence type="predicted"/>
<reference evidence="1" key="1">
    <citation type="submission" date="2020-10" db="EMBL/GenBank/DDBJ databases">
        <authorList>
            <person name="Gilroy R."/>
        </authorList>
    </citation>
    <scope>NUCLEOTIDE SEQUENCE</scope>
    <source>
        <strain evidence="1">1383</strain>
    </source>
</reference>
<gene>
    <name evidence="1" type="ORF">IAC44_06835</name>
</gene>
<organism evidence="1 2">
    <name type="scientific">Candidatus Merdimorpha stercoravium</name>
    <dbReference type="NCBI Taxonomy" id="2840863"/>
    <lineage>
        <taxon>Bacteria</taxon>
        <taxon>Pseudomonadati</taxon>
        <taxon>Bacteroidota</taxon>
        <taxon>Flavobacteriia</taxon>
        <taxon>Flavobacteriales</taxon>
        <taxon>Candidatus Merdimorpha</taxon>
    </lineage>
</organism>
<dbReference type="Proteomes" id="UP000824161">
    <property type="component" value="Unassembled WGS sequence"/>
</dbReference>